<reference evidence="2 3" key="2">
    <citation type="submission" date="2018-11" db="EMBL/GenBank/DDBJ databases">
        <authorList>
            <consortium name="Pathogen Informatics"/>
        </authorList>
    </citation>
    <scope>NUCLEOTIDE SEQUENCE [LARGE SCALE GENOMIC DNA]</scope>
    <source>
        <strain evidence="2 3">Egypt</strain>
    </source>
</reference>
<dbReference type="AlphaFoldDB" id="A0A183ASL7"/>
<name>A0A183ASL7_9TREM</name>
<protein>
    <submittedName>
        <fullName evidence="4">HIPK3</fullName>
    </submittedName>
</protein>
<dbReference type="EMBL" id="UZAN01048231">
    <property type="protein sequence ID" value="VDP86246.1"/>
    <property type="molecule type" value="Genomic_DNA"/>
</dbReference>
<evidence type="ECO:0000256" key="1">
    <source>
        <dbReference type="SAM" id="MobiDB-lite"/>
    </source>
</evidence>
<keyword evidence="3" id="KW-1185">Reference proteome</keyword>
<gene>
    <name evidence="2" type="ORF">ECPE_LOCUS9952</name>
</gene>
<feature type="compositionally biased region" description="Low complexity" evidence="1">
    <location>
        <begin position="24"/>
        <end position="40"/>
    </location>
</feature>
<accession>A0A183ASL7</accession>
<organism evidence="4">
    <name type="scientific">Echinostoma caproni</name>
    <dbReference type="NCBI Taxonomy" id="27848"/>
    <lineage>
        <taxon>Eukaryota</taxon>
        <taxon>Metazoa</taxon>
        <taxon>Spiralia</taxon>
        <taxon>Lophotrochozoa</taxon>
        <taxon>Platyhelminthes</taxon>
        <taxon>Trematoda</taxon>
        <taxon>Digenea</taxon>
        <taxon>Plagiorchiida</taxon>
        <taxon>Echinostomata</taxon>
        <taxon>Echinostomatoidea</taxon>
        <taxon>Echinostomatidae</taxon>
        <taxon>Echinostoma</taxon>
    </lineage>
</organism>
<reference evidence="4" key="1">
    <citation type="submission" date="2016-06" db="UniProtKB">
        <authorList>
            <consortium name="WormBaseParasite"/>
        </authorList>
    </citation>
    <scope>IDENTIFICATION</scope>
</reference>
<dbReference type="WBParaSite" id="ECPE_0000998401-mRNA-1">
    <property type="protein sequence ID" value="ECPE_0000998401-mRNA-1"/>
    <property type="gene ID" value="ECPE_0000998401"/>
</dbReference>
<dbReference type="Proteomes" id="UP000272942">
    <property type="component" value="Unassembled WGS sequence"/>
</dbReference>
<dbReference type="OrthoDB" id="10538378at2759"/>
<proteinExistence type="predicted"/>
<evidence type="ECO:0000313" key="4">
    <source>
        <dbReference type="WBParaSite" id="ECPE_0000998401-mRNA-1"/>
    </source>
</evidence>
<feature type="region of interest" description="Disordered" evidence="1">
    <location>
        <begin position="20"/>
        <end position="74"/>
    </location>
</feature>
<evidence type="ECO:0000313" key="3">
    <source>
        <dbReference type="Proteomes" id="UP000272942"/>
    </source>
</evidence>
<evidence type="ECO:0000313" key="2">
    <source>
        <dbReference type="EMBL" id="VDP86246.1"/>
    </source>
</evidence>
<sequence length="221" mass="23749">TVHYSVPGTERVSVGSVDASRSVTANLTPTTTSSNPATSNRSGMRVMVQSSSLHATKRNPPPPPPPRSGSWLAGNTSTIEMSACDPSTVIHSVTPFELQQHSNNNINNQVTTTVYQRNASTPFVRQPIQSYQPQSASVTGVHGNVVNVNAHPDASRVSETQWSSMTYPIYANGHRGVPGSENVPVGGTTVQHSLGILNDNSDTEIIESWCNRAQLYLHAYI</sequence>